<dbReference type="InterPro" id="IPR010791">
    <property type="entry name" value="AttH_dom"/>
</dbReference>
<proteinExistence type="predicted"/>
<dbReference type="Gene3D" id="2.40.370.10">
    <property type="entry name" value="AttH-like domain"/>
    <property type="match status" value="2"/>
</dbReference>
<dbReference type="PANTHER" id="PTHR38591:SF1">
    <property type="entry name" value="BLL1000 PROTEIN"/>
    <property type="match status" value="1"/>
</dbReference>
<dbReference type="SUPFAM" id="SSF159245">
    <property type="entry name" value="AttH-like"/>
    <property type="match status" value="1"/>
</dbReference>
<dbReference type="InterPro" id="IPR023374">
    <property type="entry name" value="AttH-like_dom_sf"/>
</dbReference>
<keyword evidence="3" id="KW-1185">Reference proteome</keyword>
<evidence type="ECO:0000313" key="2">
    <source>
        <dbReference type="EMBL" id="GIU45838.1"/>
    </source>
</evidence>
<sequence length="369" mass="41092">MTLLSSPRAGLFTLLLLLLGCDAPDTKPQSAMGSLMGDNLQGYTQVTPGQTLRFPEDHQAHNDFRQEWWYLTANLTTASGQPLGLQWTQFRIALSPKTSESSSVWATNQLYMAHSAVTTAQQHVAKERWARAQPQLAGSDAAPLAIKLDNWLWQSQSQDLFPATLTVSDEQLSYRLALNTSAPYQLQGDKGYSIKSGDGSVASYYYSQPFIQVTGEVTLEGKSVNVSGDAWLDREWSSQFLNKHQQGWDWFALRLDDGSALMLFQLRSDDNQASHFYSARRMYADGSGRNIDSTSAPTDIKMTPTDWQQTPSGRYPVGWRIAIASEQLQLTIKPLNRDSHMPLSVSYWEGPISISGSHQGTGYMELTGY</sequence>
<dbReference type="RefSeq" id="WP_119978149.1">
    <property type="nucleotide sequence ID" value="NZ_BPFB01000014.1"/>
</dbReference>
<reference evidence="2 3" key="1">
    <citation type="submission" date="2021-05" db="EMBL/GenBank/DDBJ databases">
        <title>Molecular characterization for Shewanella algae harboring chromosomal blaOXA-55-like strains isolated from clinical and environment sample.</title>
        <authorList>
            <person name="Ohama Y."/>
            <person name="Aoki K."/>
            <person name="Harada S."/>
            <person name="Moriya K."/>
            <person name="Ishii Y."/>
            <person name="Tateda K."/>
        </authorList>
    </citation>
    <scope>NUCLEOTIDE SEQUENCE [LARGE SCALE GENOMIC DNA]</scope>
    <source>
        <strain evidence="2 3">LMG 23746</strain>
    </source>
</reference>
<feature type="domain" description="AttH" evidence="1">
    <location>
        <begin position="67"/>
        <end position="238"/>
    </location>
</feature>
<dbReference type="PANTHER" id="PTHR38591">
    <property type="entry name" value="HYDROLASE"/>
    <property type="match status" value="1"/>
</dbReference>
<organism evidence="2 3">
    <name type="scientific">Shewanella algidipiscicola</name>
    <dbReference type="NCBI Taxonomy" id="614070"/>
    <lineage>
        <taxon>Bacteria</taxon>
        <taxon>Pseudomonadati</taxon>
        <taxon>Pseudomonadota</taxon>
        <taxon>Gammaproteobacteria</taxon>
        <taxon>Alteromonadales</taxon>
        <taxon>Shewanellaceae</taxon>
        <taxon>Shewanella</taxon>
    </lineage>
</organism>
<protein>
    <submittedName>
        <fullName evidence="2">Carotenoid 1,2-hydratase</fullName>
    </submittedName>
</protein>
<dbReference type="Pfam" id="PF17186">
    <property type="entry name" value="Lipocalin_9"/>
    <property type="match status" value="1"/>
</dbReference>
<name>A0ABQ4PEJ3_9GAMM</name>
<dbReference type="Pfam" id="PF07143">
    <property type="entry name" value="CrtC"/>
    <property type="match status" value="1"/>
</dbReference>
<evidence type="ECO:0000259" key="1">
    <source>
        <dbReference type="Pfam" id="PF07143"/>
    </source>
</evidence>
<dbReference type="EMBL" id="BPFB01000014">
    <property type="protein sequence ID" value="GIU45838.1"/>
    <property type="molecule type" value="Genomic_DNA"/>
</dbReference>
<comment type="caution">
    <text evidence="2">The sequence shown here is derived from an EMBL/GenBank/DDBJ whole genome shotgun (WGS) entry which is preliminary data.</text>
</comment>
<dbReference type="Proteomes" id="UP000761574">
    <property type="component" value="Unassembled WGS sequence"/>
</dbReference>
<gene>
    <name evidence="2" type="primary">attH</name>
    <name evidence="2" type="ORF">TUM4630_14870</name>
</gene>
<evidence type="ECO:0000313" key="3">
    <source>
        <dbReference type="Proteomes" id="UP000761574"/>
    </source>
</evidence>
<accession>A0ABQ4PEJ3</accession>